<sequence>MPYLNSCLTLRLKENKVSQFKLLNRNTFAGLAATLVGNGIGRFAYIALMPVLIQSGWFSSEDASILGAATLIGYIFGAPASSFLQRYYSIGTLIRASLLLSSFSYLGCALKSAPFEWFLTLRTIAGVAGAVLMVLAPPVITSLHPQEMKARVSGVVFSGIGLGAMMSGTIIPLLIYQSVESAWLGMGAIAFLATVLTWNAWSLEVKINHCDKSPSRFGALSKNEHISISLVLLAYTFNAIGYLPHTLFWVDYIVRELEMSFASGGFYWAVFGIGAAVGPIVTGILGDKFGLKKALLAAFFCKAVGVALPLLSTSEMALFASSLLVGLFTPGTVTLVSTYTLEIVGTQLHTKSWGAMTMAFAISQGVVGFVMAHYAPQLTSYNVLFMISASALILSIVCIAFTSTKQQI</sequence>
<reference evidence="6" key="2">
    <citation type="submission" date="2016-07" db="EMBL/GenBank/DDBJ databases">
        <authorList>
            <person name="Kauffman K."/>
            <person name="Arevalo P."/>
            <person name="Polz M.F."/>
        </authorList>
    </citation>
    <scope>NUCLEOTIDE SEQUENCE</scope>
    <source>
        <strain evidence="6">10N.261.52.F7</strain>
    </source>
</reference>
<feature type="transmembrane region" description="Helical" evidence="4">
    <location>
        <begin position="353"/>
        <end position="375"/>
    </location>
</feature>
<evidence type="ECO:0000256" key="3">
    <source>
        <dbReference type="ARBA" id="ARBA00023136"/>
    </source>
</evidence>
<dbReference type="InterPro" id="IPR010645">
    <property type="entry name" value="MFS_4"/>
</dbReference>
<evidence type="ECO:0000256" key="2">
    <source>
        <dbReference type="ARBA" id="ARBA00022989"/>
    </source>
</evidence>
<feature type="transmembrane region" description="Helical" evidence="4">
    <location>
        <begin position="65"/>
        <end position="84"/>
    </location>
</feature>
<dbReference type="InterPro" id="IPR036259">
    <property type="entry name" value="MFS_trans_sf"/>
</dbReference>
<evidence type="ECO:0000256" key="1">
    <source>
        <dbReference type="ARBA" id="ARBA00022692"/>
    </source>
</evidence>
<dbReference type="AlphaFoldDB" id="A0AB36XHD9"/>
<dbReference type="Gene3D" id="1.20.1250.20">
    <property type="entry name" value="MFS general substrate transporter like domains"/>
    <property type="match status" value="2"/>
</dbReference>
<dbReference type="EMBL" id="MCXM01000043">
    <property type="protein sequence ID" value="PMK42428.1"/>
    <property type="molecule type" value="Genomic_DNA"/>
</dbReference>
<gene>
    <name evidence="6" type="ORF">BCT99_25825</name>
</gene>
<dbReference type="GO" id="GO:0022857">
    <property type="term" value="F:transmembrane transporter activity"/>
    <property type="evidence" value="ECO:0007669"/>
    <property type="project" value="InterPro"/>
</dbReference>
<dbReference type="SUPFAM" id="SSF103473">
    <property type="entry name" value="MFS general substrate transporter"/>
    <property type="match status" value="1"/>
</dbReference>
<dbReference type="Pfam" id="PF06779">
    <property type="entry name" value="MFS_4"/>
    <property type="match status" value="1"/>
</dbReference>
<evidence type="ECO:0000313" key="6">
    <source>
        <dbReference type="EMBL" id="PMK42428.1"/>
    </source>
</evidence>
<feature type="transmembrane region" description="Helical" evidence="4">
    <location>
        <begin position="152"/>
        <end position="176"/>
    </location>
</feature>
<keyword evidence="1 4" id="KW-0812">Transmembrane</keyword>
<feature type="transmembrane region" description="Helical" evidence="4">
    <location>
        <begin position="317"/>
        <end position="341"/>
    </location>
</feature>
<feature type="transmembrane region" description="Helical" evidence="4">
    <location>
        <begin position="265"/>
        <end position="285"/>
    </location>
</feature>
<keyword evidence="3 4" id="KW-0472">Membrane</keyword>
<feature type="transmembrane region" description="Helical" evidence="4">
    <location>
        <begin position="294"/>
        <end position="311"/>
    </location>
</feature>
<feature type="transmembrane region" description="Helical" evidence="4">
    <location>
        <begin position="96"/>
        <end position="113"/>
    </location>
</feature>
<reference key="1">
    <citation type="submission" date="2016-07" db="EMBL/GenBank/DDBJ databases">
        <title>Nontailed viruses are major unrecognized killers of bacteria in the ocean.</title>
        <authorList>
            <person name="Kauffman K."/>
            <person name="Hussain F."/>
            <person name="Yang J."/>
            <person name="Arevalo P."/>
            <person name="Brown J."/>
            <person name="Cutler M."/>
            <person name="Kelly L."/>
            <person name="Polz M.F."/>
        </authorList>
    </citation>
    <scope>NUCLEOTIDE SEQUENCE [LARGE SCALE GENOMIC DNA]</scope>
    <source>
        <strain>10N.261.52.F7</strain>
    </source>
</reference>
<feature type="transmembrane region" description="Helical" evidence="4">
    <location>
        <begin position="226"/>
        <end position="245"/>
    </location>
</feature>
<feature type="transmembrane region" description="Helical" evidence="4">
    <location>
        <begin position="182"/>
        <end position="205"/>
    </location>
</feature>
<keyword evidence="2 4" id="KW-1133">Transmembrane helix</keyword>
<feature type="transmembrane region" description="Helical" evidence="4">
    <location>
        <begin position="381"/>
        <end position="402"/>
    </location>
</feature>
<feature type="transmembrane region" description="Helical" evidence="4">
    <location>
        <begin position="119"/>
        <end position="140"/>
    </location>
</feature>
<comment type="caution">
    <text evidence="6">The sequence shown here is derived from an EMBL/GenBank/DDBJ whole genome shotgun (WGS) entry which is preliminary data.</text>
</comment>
<dbReference type="PROSITE" id="PS50850">
    <property type="entry name" value="MFS"/>
    <property type="match status" value="1"/>
</dbReference>
<feature type="transmembrane region" description="Helical" evidence="4">
    <location>
        <begin position="28"/>
        <end position="53"/>
    </location>
</feature>
<name>A0AB36XHD9_9VIBR</name>
<dbReference type="PANTHER" id="PTHR23537:SF1">
    <property type="entry name" value="SUGAR TRANSPORTER"/>
    <property type="match status" value="1"/>
</dbReference>
<protein>
    <submittedName>
        <fullName evidence="6">MFS transporter</fullName>
    </submittedName>
</protein>
<dbReference type="GO" id="GO:0005886">
    <property type="term" value="C:plasma membrane"/>
    <property type="evidence" value="ECO:0007669"/>
    <property type="project" value="TreeGrafter"/>
</dbReference>
<accession>A0AB36XHD9</accession>
<evidence type="ECO:0000256" key="4">
    <source>
        <dbReference type="SAM" id="Phobius"/>
    </source>
</evidence>
<feature type="domain" description="Major facilitator superfamily (MFS) profile" evidence="5">
    <location>
        <begin position="25"/>
        <end position="407"/>
    </location>
</feature>
<dbReference type="PANTHER" id="PTHR23537">
    <property type="match status" value="1"/>
</dbReference>
<organism evidence="6">
    <name type="scientific">Vibrio lentus</name>
    <dbReference type="NCBI Taxonomy" id="136468"/>
    <lineage>
        <taxon>Bacteria</taxon>
        <taxon>Pseudomonadati</taxon>
        <taxon>Pseudomonadota</taxon>
        <taxon>Gammaproteobacteria</taxon>
        <taxon>Vibrionales</taxon>
        <taxon>Vibrionaceae</taxon>
        <taxon>Vibrio</taxon>
    </lineage>
</organism>
<reference evidence="6" key="3">
    <citation type="journal article" date="2018" name="Nature">
        <title>A major lineage of non-tailed dsDNA viruses as unrecognized killers of marine bacteria.</title>
        <authorList>
            <person name="Kauffman K.M."/>
            <person name="Hussain F.A."/>
            <person name="Yang J."/>
            <person name="Arevalo P."/>
            <person name="Brown J.M."/>
            <person name="Chang W.K."/>
            <person name="VanInsberghe D."/>
            <person name="Elsherbini J."/>
            <person name="Sharma R.S."/>
            <person name="Cutler M.B."/>
            <person name="Kelly L."/>
            <person name="Polz M.F."/>
        </authorList>
    </citation>
    <scope>NUCLEOTIDE SEQUENCE</scope>
    <source>
        <strain evidence="6">10N.261.52.F7</strain>
    </source>
</reference>
<evidence type="ECO:0000259" key="5">
    <source>
        <dbReference type="PROSITE" id="PS50850"/>
    </source>
</evidence>
<proteinExistence type="predicted"/>
<dbReference type="InterPro" id="IPR020846">
    <property type="entry name" value="MFS_dom"/>
</dbReference>